<proteinExistence type="predicted"/>
<reference evidence="1" key="1">
    <citation type="submission" date="2021-06" db="EMBL/GenBank/DDBJ databases">
        <authorList>
            <person name="Kallberg Y."/>
            <person name="Tangrot J."/>
            <person name="Rosling A."/>
        </authorList>
    </citation>
    <scope>NUCLEOTIDE SEQUENCE</scope>
    <source>
        <strain evidence="1">IL203A</strain>
    </source>
</reference>
<keyword evidence="2" id="KW-1185">Reference proteome</keyword>
<dbReference type="Proteomes" id="UP000789702">
    <property type="component" value="Unassembled WGS sequence"/>
</dbReference>
<accession>A0ACA9NXB9</accession>
<comment type="caution">
    <text evidence="1">The sequence shown here is derived from an EMBL/GenBank/DDBJ whole genome shotgun (WGS) entry which is preliminary data.</text>
</comment>
<dbReference type="EMBL" id="CAJVPU010020819">
    <property type="protein sequence ID" value="CAG8678419.1"/>
    <property type="molecule type" value="Genomic_DNA"/>
</dbReference>
<gene>
    <name evidence="1" type="ORF">DHETER_LOCUS10516</name>
</gene>
<evidence type="ECO:0000313" key="1">
    <source>
        <dbReference type="EMBL" id="CAG8678419.1"/>
    </source>
</evidence>
<sequence>MSFQSNLVEIANSLTDHDAENLIKILQSRLDKKSHIPSPPPLYIAPSSFDFFSKGFHSCVDITFETFFDLVNDFKINGNFLRYTWDRRSPCPLCKRPGYHTCCSRCKNLDNECNCEYACGLSFPVQYSPSGKVSSWKKCSFVTNNYDKKAMFRHLRTCEGKISQDLKLTILKGYKHPKKKGSTITIPEEINLNERYCIFCKETHDMRQACHGENLGCWSSNTTLVDLPLTMSNHANDTGKRVWWGD</sequence>
<evidence type="ECO:0000313" key="2">
    <source>
        <dbReference type="Proteomes" id="UP000789702"/>
    </source>
</evidence>
<organism evidence="1 2">
    <name type="scientific">Dentiscutata heterogama</name>
    <dbReference type="NCBI Taxonomy" id="1316150"/>
    <lineage>
        <taxon>Eukaryota</taxon>
        <taxon>Fungi</taxon>
        <taxon>Fungi incertae sedis</taxon>
        <taxon>Mucoromycota</taxon>
        <taxon>Glomeromycotina</taxon>
        <taxon>Glomeromycetes</taxon>
        <taxon>Diversisporales</taxon>
        <taxon>Gigasporaceae</taxon>
        <taxon>Dentiscutata</taxon>
    </lineage>
</organism>
<protein>
    <submittedName>
        <fullName evidence="1">9932_t:CDS:1</fullName>
    </submittedName>
</protein>
<name>A0ACA9NXB9_9GLOM</name>